<accession>A0A0G0LT83</accession>
<evidence type="ECO:0000313" key="3">
    <source>
        <dbReference type="EMBL" id="KKQ91190.1"/>
    </source>
</evidence>
<organism evidence="3 4">
    <name type="scientific">Candidatus Shapirobacteria bacterium GW2011_GWE1_38_92</name>
    <dbReference type="NCBI Taxonomy" id="1618489"/>
    <lineage>
        <taxon>Bacteria</taxon>
        <taxon>Candidatus Shapironibacteriota</taxon>
    </lineage>
</organism>
<dbReference type="EMBL" id="LBVR01000020">
    <property type="protein sequence ID" value="KKQ91190.1"/>
    <property type="molecule type" value="Genomic_DNA"/>
</dbReference>
<dbReference type="Proteomes" id="UP000033841">
    <property type="component" value="Unassembled WGS sequence"/>
</dbReference>
<sequence>MMSQKIDRVSDNLDLNIREILGIPIFGGAKREVLSRAVEVLGSKDNKVRLFTTLNPEHVMAAIKDPKYMELLRKSHLNIIDGIALVWAGEVLNKEGVVSRLVEGLRVGMGVLRGRYVDRVVPGSSLMEDLVKMAESKGSRVYLLGGWEDRAEKTAKYFEAKYKKLKIRYCLGRPKYKNEEVLKKIAEFRPDILLVAYGMKSQEMWIGENSEKLGKSGVKLAMGVGRSFDYYSGDLKRAPVGWRRMGLEWLYSLIREPKRLRRQLEIPKFLWRVVCYDVLD</sequence>
<dbReference type="PANTHER" id="PTHR34136">
    <property type="match status" value="1"/>
</dbReference>
<dbReference type="AlphaFoldDB" id="A0A0G0LT83"/>
<dbReference type="PANTHER" id="PTHR34136:SF1">
    <property type="entry name" value="UDP-N-ACETYL-D-MANNOSAMINURONIC ACID TRANSFERASE"/>
    <property type="match status" value="1"/>
</dbReference>
<evidence type="ECO:0000256" key="1">
    <source>
        <dbReference type="ARBA" id="ARBA00022676"/>
    </source>
</evidence>
<comment type="caution">
    <text evidence="3">The sequence shown here is derived from an EMBL/GenBank/DDBJ whole genome shotgun (WGS) entry which is preliminary data.</text>
</comment>
<evidence type="ECO:0000256" key="2">
    <source>
        <dbReference type="ARBA" id="ARBA00022679"/>
    </source>
</evidence>
<dbReference type="NCBIfam" id="TIGR00696">
    <property type="entry name" value="wecG_tagA_cpsF"/>
    <property type="match status" value="1"/>
</dbReference>
<evidence type="ECO:0000313" key="4">
    <source>
        <dbReference type="Proteomes" id="UP000033841"/>
    </source>
</evidence>
<protein>
    <submittedName>
        <fullName evidence="3">Teichoic acid biosynthesis protein</fullName>
    </submittedName>
</protein>
<reference evidence="3 4" key="1">
    <citation type="journal article" date="2015" name="Nature">
        <title>rRNA introns, odd ribosomes, and small enigmatic genomes across a large radiation of phyla.</title>
        <authorList>
            <person name="Brown C.T."/>
            <person name="Hug L.A."/>
            <person name="Thomas B.C."/>
            <person name="Sharon I."/>
            <person name="Castelle C.J."/>
            <person name="Singh A."/>
            <person name="Wilkins M.J."/>
            <person name="Williams K.H."/>
            <person name="Banfield J.F."/>
        </authorList>
    </citation>
    <scope>NUCLEOTIDE SEQUENCE [LARGE SCALE GENOMIC DNA]</scope>
</reference>
<name>A0A0G0LT83_9BACT</name>
<dbReference type="InterPro" id="IPR004629">
    <property type="entry name" value="WecG_TagA_CpsF"/>
</dbReference>
<keyword evidence="1" id="KW-0328">Glycosyltransferase</keyword>
<gene>
    <name evidence="3" type="ORF">UT14_C0020G0012</name>
</gene>
<keyword evidence="2" id="KW-0808">Transferase</keyword>
<proteinExistence type="predicted"/>
<dbReference type="GO" id="GO:0016758">
    <property type="term" value="F:hexosyltransferase activity"/>
    <property type="evidence" value="ECO:0007669"/>
    <property type="project" value="TreeGrafter"/>
</dbReference>
<dbReference type="PATRIC" id="fig|1618489.3.peg.368"/>
<dbReference type="Pfam" id="PF03808">
    <property type="entry name" value="Glyco_tran_WecG"/>
    <property type="match status" value="1"/>
</dbReference>
<dbReference type="CDD" id="cd06533">
    <property type="entry name" value="Glyco_transf_WecG_TagA"/>
    <property type="match status" value="1"/>
</dbReference>